<dbReference type="InterPro" id="IPR055247">
    <property type="entry name" value="InsJ-like_HTH"/>
</dbReference>
<dbReference type="Pfam" id="PF13358">
    <property type="entry name" value="DDE_3"/>
    <property type="match status" value="1"/>
</dbReference>
<reference evidence="3" key="1">
    <citation type="journal article" date="2017" name="Science">
        <title>Giant viruses with an expanded complement of translation system components.</title>
        <authorList>
            <person name="Schulz F."/>
            <person name="Yutin N."/>
            <person name="Ivanova N.N."/>
            <person name="Ortega D.R."/>
            <person name="Lee T.K."/>
            <person name="Vierheilig J."/>
            <person name="Daims H."/>
            <person name="Horn M."/>
            <person name="Wagner M."/>
            <person name="Jensen G.J."/>
            <person name="Kyrpides N.C."/>
            <person name="Koonin E.V."/>
            <person name="Woyke T."/>
        </authorList>
    </citation>
    <scope>NUCLEOTIDE SEQUENCE</scope>
    <source>
        <strain evidence="3">KNV1</strain>
    </source>
</reference>
<dbReference type="GO" id="GO:0003676">
    <property type="term" value="F:nucleic acid binding"/>
    <property type="evidence" value="ECO:0007669"/>
    <property type="project" value="InterPro"/>
</dbReference>
<sequence>MSHKSEDYKISAVKYYINNDVSMDDVCLIYGCSKQSLSRWFKRYENEDNITRHNRKPKSHKITQEQVKYAILLLKQNEQLTMNELVKLIKKKYINFDITPQHLGQVIRDNNITRKRTRHEHYPKERRGTLTNIKKELKKFYEEVSKYSFDKIICLDETSIQPAMIKEYSKCSLGKRCIVKTDDNYVFRKFTLLCAINNSKCVGASFYKEGGMTKERFVEFLEQAIFGKYKDNLIILDNAGSHNNDYVKQAIINSGNKYLFAIPYTPKTNAPIEQWFNQVKHYLKLNKKVLKYDELKIEIKNSIKNVTKENYQNYFNNAYNKDAYKGYVRKKSTRRRTPKSYKDK</sequence>
<dbReference type="NCBIfam" id="NF033545">
    <property type="entry name" value="transpos_IS630"/>
    <property type="match status" value="1"/>
</dbReference>
<dbReference type="PANTHER" id="PTHR46564:SF1">
    <property type="entry name" value="TRANSPOSASE"/>
    <property type="match status" value="1"/>
</dbReference>
<feature type="domain" description="Tc1-like transposase DDE" evidence="1">
    <location>
        <begin position="152"/>
        <end position="296"/>
    </location>
</feature>
<evidence type="ECO:0000259" key="1">
    <source>
        <dbReference type="Pfam" id="PF13358"/>
    </source>
</evidence>
<dbReference type="InterPro" id="IPR012337">
    <property type="entry name" value="RNaseH-like_sf"/>
</dbReference>
<dbReference type="PANTHER" id="PTHR46564">
    <property type="entry name" value="TRANSPOSASE"/>
    <property type="match status" value="1"/>
</dbReference>
<name>A0A1V0SLJ3_9VIRU</name>
<dbReference type="InterPro" id="IPR009057">
    <property type="entry name" value="Homeodomain-like_sf"/>
</dbReference>
<accession>A0A1V0SLJ3</accession>
<organism evidence="3">
    <name type="scientific">Klosneuvirus KNV1</name>
    <dbReference type="NCBI Taxonomy" id="1977640"/>
    <lineage>
        <taxon>Viruses</taxon>
        <taxon>Varidnaviria</taxon>
        <taxon>Bamfordvirae</taxon>
        <taxon>Nucleocytoviricota</taxon>
        <taxon>Megaviricetes</taxon>
        <taxon>Imitervirales</taxon>
        <taxon>Mimiviridae</taxon>
        <taxon>Klosneuvirinae</taxon>
        <taxon>Klosneuvirus</taxon>
    </lineage>
</organism>
<dbReference type="SUPFAM" id="SSF46689">
    <property type="entry name" value="Homeodomain-like"/>
    <property type="match status" value="1"/>
</dbReference>
<dbReference type="Gene3D" id="3.30.420.10">
    <property type="entry name" value="Ribonuclease H-like superfamily/Ribonuclease H"/>
    <property type="match status" value="1"/>
</dbReference>
<dbReference type="InterPro" id="IPR047655">
    <property type="entry name" value="Transpos_IS630-like"/>
</dbReference>
<dbReference type="InterPro" id="IPR038717">
    <property type="entry name" value="Tc1-like_DDE_dom"/>
</dbReference>
<dbReference type="EMBL" id="KY684113">
    <property type="protein sequence ID" value="ARF12488.1"/>
    <property type="molecule type" value="Genomic_DNA"/>
</dbReference>
<evidence type="ECO:0000259" key="2">
    <source>
        <dbReference type="Pfam" id="PF13518"/>
    </source>
</evidence>
<protein>
    <submittedName>
        <fullName evidence="3">Transposase</fullName>
    </submittedName>
</protein>
<dbReference type="InterPro" id="IPR036397">
    <property type="entry name" value="RNaseH_sf"/>
</dbReference>
<feature type="domain" description="Insertion element IS150 protein InsJ-like helix-turn-helix" evidence="2">
    <location>
        <begin position="9"/>
        <end position="57"/>
    </location>
</feature>
<dbReference type="Pfam" id="PF13518">
    <property type="entry name" value="HTH_28"/>
    <property type="match status" value="1"/>
</dbReference>
<gene>
    <name evidence="3" type="ORF">Klosneuvirus_6_50</name>
</gene>
<dbReference type="SUPFAM" id="SSF53098">
    <property type="entry name" value="Ribonuclease H-like"/>
    <property type="match status" value="1"/>
</dbReference>
<evidence type="ECO:0000313" key="3">
    <source>
        <dbReference type="EMBL" id="ARF12488.1"/>
    </source>
</evidence>
<proteinExistence type="predicted"/>